<sequence length="131" mass="14871">MNNLVWLDSLKDSFSSTGLDYEDLYHLIEAAIVRGKTNFPAFIHDASRGYGFSVSEGFFYSLDQDWDDPEGFDEVSLFLGEVETSSIPVGDYVFLMKIAADVYSDYFPDEGGSVLRSAERLEERYSKRFSV</sequence>
<gene>
    <name evidence="1" type="ORF">E4J90_11520</name>
</gene>
<evidence type="ECO:0000313" key="2">
    <source>
        <dbReference type="Proteomes" id="UP000297555"/>
    </source>
</evidence>
<dbReference type="RefSeq" id="WP_134826421.1">
    <property type="nucleotide sequence ID" value="NZ_SPDQ01000013.1"/>
</dbReference>
<accession>A0A4Y8VKJ8</accession>
<dbReference type="AlphaFoldDB" id="A0A4Y8VKJ8"/>
<reference evidence="1 2" key="1">
    <citation type="submission" date="2019-03" db="EMBL/GenBank/DDBJ databases">
        <title>Draft genome sequence of humic substances-degrading Pseudomonas kribbensis CHA-19 from forest soil.</title>
        <authorList>
            <person name="Kim D."/>
        </authorList>
    </citation>
    <scope>NUCLEOTIDE SEQUENCE [LARGE SCALE GENOMIC DNA]</scope>
    <source>
        <strain evidence="1 2">CHA-19</strain>
    </source>
</reference>
<organism evidence="1 2">
    <name type="scientific">Pseudomonas kribbensis</name>
    <dbReference type="NCBI Taxonomy" id="1628086"/>
    <lineage>
        <taxon>Bacteria</taxon>
        <taxon>Pseudomonadati</taxon>
        <taxon>Pseudomonadota</taxon>
        <taxon>Gammaproteobacteria</taxon>
        <taxon>Pseudomonadales</taxon>
        <taxon>Pseudomonadaceae</taxon>
        <taxon>Pseudomonas</taxon>
    </lineage>
</organism>
<dbReference type="Proteomes" id="UP000297555">
    <property type="component" value="Unassembled WGS sequence"/>
</dbReference>
<evidence type="ECO:0000313" key="1">
    <source>
        <dbReference type="EMBL" id="TFH80883.1"/>
    </source>
</evidence>
<dbReference type="OrthoDB" id="6446331at2"/>
<dbReference type="EMBL" id="SPDQ01000013">
    <property type="protein sequence ID" value="TFH80883.1"/>
    <property type="molecule type" value="Genomic_DNA"/>
</dbReference>
<proteinExistence type="predicted"/>
<comment type="caution">
    <text evidence="1">The sequence shown here is derived from an EMBL/GenBank/DDBJ whole genome shotgun (WGS) entry which is preliminary data.</text>
</comment>
<name>A0A4Y8VKJ8_9PSED</name>
<protein>
    <submittedName>
        <fullName evidence="1">Uncharacterized protein</fullName>
    </submittedName>
</protein>